<organism evidence="2 4">
    <name type="scientific">Purpureocillium lilacinum</name>
    <name type="common">Paecilomyces lilacinus</name>
    <dbReference type="NCBI Taxonomy" id="33203"/>
    <lineage>
        <taxon>Eukaryota</taxon>
        <taxon>Fungi</taxon>
        <taxon>Dikarya</taxon>
        <taxon>Ascomycota</taxon>
        <taxon>Pezizomycotina</taxon>
        <taxon>Sordariomycetes</taxon>
        <taxon>Hypocreomycetidae</taxon>
        <taxon>Hypocreales</taxon>
        <taxon>Ophiocordycipitaceae</taxon>
        <taxon>Purpureocillium</taxon>
    </lineage>
</organism>
<accession>A0A179FK35</accession>
<feature type="region of interest" description="Disordered" evidence="1">
    <location>
        <begin position="36"/>
        <end position="66"/>
    </location>
</feature>
<gene>
    <name evidence="3" type="ORF">VFPBJ_06355</name>
    <name evidence="2" type="ORF">VFPFJ_11233</name>
</gene>
<name>A0A179FK35_PURLI</name>
<evidence type="ECO:0000313" key="4">
    <source>
        <dbReference type="Proteomes" id="UP000078340"/>
    </source>
</evidence>
<evidence type="ECO:0000313" key="2">
    <source>
        <dbReference type="EMBL" id="OAQ65698.1"/>
    </source>
</evidence>
<dbReference type="Proteomes" id="UP000078240">
    <property type="component" value="Unassembled WGS sequence"/>
</dbReference>
<proteinExistence type="predicted"/>
<sequence length="194" mass="20268">MLTRGDGESSRIPVSPCDASLWLCKGMSAACRVPGAESALRRSRGRGPSSPSAPPSASPSSAPAPPSAAAAALLTALWSLSWNLPSRQHSRPPSSQARHRAFPPARTTHFLCRARHDAHPCEASSSPGKLPSTRAKGGGRGAFPSLARVAEGCKRARRKVGCRALHWSGRDSSAAASWEPQAAGVRCTRGRAGY</sequence>
<feature type="region of interest" description="Disordered" evidence="1">
    <location>
        <begin position="121"/>
        <end position="141"/>
    </location>
</feature>
<feature type="compositionally biased region" description="Pro residues" evidence="1">
    <location>
        <begin position="51"/>
        <end position="66"/>
    </location>
</feature>
<protein>
    <submittedName>
        <fullName evidence="2">Uncharacterized protein</fullName>
    </submittedName>
</protein>
<comment type="caution">
    <text evidence="2">The sequence shown here is derived from an EMBL/GenBank/DDBJ whole genome shotgun (WGS) entry which is preliminary data.</text>
</comment>
<evidence type="ECO:0000313" key="3">
    <source>
        <dbReference type="EMBL" id="OAQ78236.1"/>
    </source>
</evidence>
<dbReference type="EMBL" id="LSBH01000005">
    <property type="protein sequence ID" value="OAQ78236.1"/>
    <property type="molecule type" value="Genomic_DNA"/>
</dbReference>
<evidence type="ECO:0000256" key="1">
    <source>
        <dbReference type="SAM" id="MobiDB-lite"/>
    </source>
</evidence>
<dbReference type="AlphaFoldDB" id="A0A179FK35"/>
<dbReference type="EMBL" id="LSBI01000024">
    <property type="protein sequence ID" value="OAQ65698.1"/>
    <property type="molecule type" value="Genomic_DNA"/>
</dbReference>
<reference evidence="2 4" key="1">
    <citation type="submission" date="2016-02" db="EMBL/GenBank/DDBJ databases">
        <title>Biosynthesis of antibiotic leucinostatins and their inhibition on Phytophthora in bio-control Purpureocillium lilacinum.</title>
        <authorList>
            <person name="Wang G."/>
            <person name="Liu Z."/>
            <person name="Lin R."/>
            <person name="Li E."/>
            <person name="Mao Z."/>
            <person name="Ling J."/>
            <person name="Yin W."/>
            <person name="Xie B."/>
        </authorList>
    </citation>
    <scope>NUCLEOTIDE SEQUENCE [LARGE SCALE GENOMIC DNA]</scope>
    <source>
        <strain evidence="3">PLBJ-1</strain>
        <strain evidence="2">PLFJ-1</strain>
    </source>
</reference>
<dbReference type="Proteomes" id="UP000078340">
    <property type="component" value="Unassembled WGS sequence"/>
</dbReference>